<reference evidence="2 3" key="1">
    <citation type="submission" date="2024-09" db="EMBL/GenBank/DDBJ databases">
        <authorList>
            <person name="Sun Q."/>
            <person name="Mori K."/>
        </authorList>
    </citation>
    <scope>NUCLEOTIDE SEQUENCE [LARGE SCALE GENOMIC DNA]</scope>
    <source>
        <strain evidence="2 3">NCAIM B.02537</strain>
    </source>
</reference>
<keyword evidence="1" id="KW-1133">Transmembrane helix</keyword>
<comment type="caution">
    <text evidence="2">The sequence shown here is derived from an EMBL/GenBank/DDBJ whole genome shotgun (WGS) entry which is preliminary data.</text>
</comment>
<dbReference type="EMBL" id="JBHLTL010000011">
    <property type="protein sequence ID" value="MFC0590821.1"/>
    <property type="molecule type" value="Genomic_DNA"/>
</dbReference>
<gene>
    <name evidence="2" type="ORF">ACFFF7_15540</name>
</gene>
<evidence type="ECO:0000313" key="2">
    <source>
        <dbReference type="EMBL" id="MFC0590821.1"/>
    </source>
</evidence>
<dbReference type="RefSeq" id="WP_379482249.1">
    <property type="nucleotide sequence ID" value="NZ_JBHLTL010000011.1"/>
</dbReference>
<organism evidence="2 3">
    <name type="scientific">Novosphingobium aquiterrae</name>
    <dbReference type="NCBI Taxonomy" id="624388"/>
    <lineage>
        <taxon>Bacteria</taxon>
        <taxon>Pseudomonadati</taxon>
        <taxon>Pseudomonadota</taxon>
        <taxon>Alphaproteobacteria</taxon>
        <taxon>Sphingomonadales</taxon>
        <taxon>Sphingomonadaceae</taxon>
        <taxon>Novosphingobium</taxon>
    </lineage>
</organism>
<dbReference type="Proteomes" id="UP001589943">
    <property type="component" value="Unassembled WGS sequence"/>
</dbReference>
<evidence type="ECO:0000313" key="3">
    <source>
        <dbReference type="Proteomes" id="UP001589943"/>
    </source>
</evidence>
<keyword evidence="3" id="KW-1185">Reference proteome</keyword>
<protein>
    <submittedName>
        <fullName evidence="2">Uncharacterized protein</fullName>
    </submittedName>
</protein>
<name>A0ABV6PLV6_9SPHN</name>
<evidence type="ECO:0000256" key="1">
    <source>
        <dbReference type="SAM" id="Phobius"/>
    </source>
</evidence>
<feature type="transmembrane region" description="Helical" evidence="1">
    <location>
        <begin position="47"/>
        <end position="68"/>
    </location>
</feature>
<accession>A0ABV6PLV6</accession>
<proteinExistence type="predicted"/>
<keyword evidence="1" id="KW-0472">Membrane</keyword>
<sequence length="85" mass="9066">MSSLLAAFVDVLLKSAIVAFVFNELRGIVLAGPVLYGMYQAGGTLMAIWLGICSLGGIALSVIVPLFIDKKFKLRERLRAAAKPA</sequence>
<keyword evidence="1" id="KW-0812">Transmembrane</keyword>